<evidence type="ECO:0000256" key="3">
    <source>
        <dbReference type="ARBA" id="ARBA00022741"/>
    </source>
</evidence>
<comment type="catalytic activity">
    <reaction evidence="12 15">
        <text>Couples ATP hydrolysis with the unwinding of duplex DNA by translocating in the 3'-5' direction.</text>
        <dbReference type="EC" id="5.6.2.4"/>
    </reaction>
</comment>
<evidence type="ECO:0000256" key="9">
    <source>
        <dbReference type="ARBA" id="ARBA00023172"/>
    </source>
</evidence>
<dbReference type="InterPro" id="IPR047112">
    <property type="entry name" value="RecG/Mfd"/>
</dbReference>
<evidence type="ECO:0000259" key="16">
    <source>
        <dbReference type="PROSITE" id="PS51192"/>
    </source>
</evidence>
<evidence type="ECO:0000256" key="7">
    <source>
        <dbReference type="ARBA" id="ARBA00022840"/>
    </source>
</evidence>
<accession>A0A1T4ZYW6</accession>
<evidence type="ECO:0000256" key="1">
    <source>
        <dbReference type="ARBA" id="ARBA00007504"/>
    </source>
</evidence>
<dbReference type="NCBIfam" id="NF008168">
    <property type="entry name" value="PRK10917.2-2"/>
    <property type="match status" value="1"/>
</dbReference>
<organism evidence="18 19">
    <name type="scientific">Acetoanaerobium noterae</name>
    <dbReference type="NCBI Taxonomy" id="745369"/>
    <lineage>
        <taxon>Bacteria</taxon>
        <taxon>Bacillati</taxon>
        <taxon>Bacillota</taxon>
        <taxon>Clostridia</taxon>
        <taxon>Peptostreptococcales</taxon>
        <taxon>Filifactoraceae</taxon>
        <taxon>Acetoanaerobium</taxon>
    </lineage>
</organism>
<evidence type="ECO:0000256" key="5">
    <source>
        <dbReference type="ARBA" id="ARBA00022801"/>
    </source>
</evidence>
<dbReference type="SUPFAM" id="SSF52540">
    <property type="entry name" value="P-loop containing nucleoside triphosphate hydrolases"/>
    <property type="match status" value="2"/>
</dbReference>
<dbReference type="InterPro" id="IPR014001">
    <property type="entry name" value="Helicase_ATP-bd"/>
</dbReference>
<dbReference type="CDD" id="cd17992">
    <property type="entry name" value="DEXHc_RecG"/>
    <property type="match status" value="1"/>
</dbReference>
<feature type="domain" description="Helicase C-terminal" evidence="17">
    <location>
        <begin position="457"/>
        <end position="617"/>
    </location>
</feature>
<dbReference type="SUPFAM" id="SSF50249">
    <property type="entry name" value="Nucleic acid-binding proteins"/>
    <property type="match status" value="1"/>
</dbReference>
<evidence type="ECO:0000313" key="18">
    <source>
        <dbReference type="EMBL" id="SKB27974.1"/>
    </source>
</evidence>
<evidence type="ECO:0000259" key="17">
    <source>
        <dbReference type="PROSITE" id="PS51194"/>
    </source>
</evidence>
<dbReference type="Pfam" id="PF00271">
    <property type="entry name" value="Helicase_C"/>
    <property type="match status" value="1"/>
</dbReference>
<dbReference type="InterPro" id="IPR045562">
    <property type="entry name" value="RecG_dom3_C"/>
</dbReference>
<dbReference type="OrthoDB" id="9804325at2"/>
<reference evidence="19" key="1">
    <citation type="submission" date="2017-02" db="EMBL/GenBank/DDBJ databases">
        <authorList>
            <person name="Varghese N."/>
            <person name="Submissions S."/>
        </authorList>
    </citation>
    <scope>NUCLEOTIDE SEQUENCE [LARGE SCALE GENOMIC DNA]</scope>
    <source>
        <strain evidence="19">ATCC 35199</strain>
    </source>
</reference>
<dbReference type="GO" id="GO:0003677">
    <property type="term" value="F:DNA binding"/>
    <property type="evidence" value="ECO:0007669"/>
    <property type="project" value="UniProtKB-KW"/>
</dbReference>
<dbReference type="Pfam" id="PF17191">
    <property type="entry name" value="RecG_wedge"/>
    <property type="match status" value="1"/>
</dbReference>
<dbReference type="InterPro" id="IPR011545">
    <property type="entry name" value="DEAD/DEAH_box_helicase_dom"/>
</dbReference>
<evidence type="ECO:0000256" key="8">
    <source>
        <dbReference type="ARBA" id="ARBA00023125"/>
    </source>
</evidence>
<dbReference type="Proteomes" id="UP000243406">
    <property type="component" value="Unassembled WGS sequence"/>
</dbReference>
<dbReference type="Gene3D" id="2.40.50.140">
    <property type="entry name" value="Nucleic acid-binding proteins"/>
    <property type="match status" value="1"/>
</dbReference>
<dbReference type="EMBL" id="FUYN01000001">
    <property type="protein sequence ID" value="SKB27974.1"/>
    <property type="molecule type" value="Genomic_DNA"/>
</dbReference>
<name>A0A1T4ZYW6_9FIRM</name>
<dbReference type="GO" id="GO:0006281">
    <property type="term" value="P:DNA repair"/>
    <property type="evidence" value="ECO:0007669"/>
    <property type="project" value="UniProtKB-UniRule"/>
</dbReference>
<keyword evidence="8" id="KW-0238">DNA-binding</keyword>
<dbReference type="InterPro" id="IPR001650">
    <property type="entry name" value="Helicase_C-like"/>
</dbReference>
<keyword evidence="6 15" id="KW-0347">Helicase</keyword>
<protein>
    <recommendedName>
        <fullName evidence="2 15">ATP-dependent DNA helicase RecG</fullName>
        <ecNumber evidence="13 15">5.6.2.4</ecNumber>
    </recommendedName>
</protein>
<keyword evidence="11" id="KW-0413">Isomerase</keyword>
<evidence type="ECO:0000256" key="6">
    <source>
        <dbReference type="ARBA" id="ARBA00022806"/>
    </source>
</evidence>
<dbReference type="InterPro" id="IPR027417">
    <property type="entry name" value="P-loop_NTPase"/>
</dbReference>
<evidence type="ECO:0000256" key="4">
    <source>
        <dbReference type="ARBA" id="ARBA00022763"/>
    </source>
</evidence>
<evidence type="ECO:0000256" key="14">
    <source>
        <dbReference type="ARBA" id="ARBA00048988"/>
    </source>
</evidence>
<dbReference type="PANTHER" id="PTHR47964:SF1">
    <property type="entry name" value="ATP-DEPENDENT DNA HELICASE HOMOLOG RECG, CHLOROPLASTIC"/>
    <property type="match status" value="1"/>
</dbReference>
<dbReference type="SMART" id="SM00487">
    <property type="entry name" value="DEXDc"/>
    <property type="match status" value="1"/>
</dbReference>
<dbReference type="Gene3D" id="3.40.50.300">
    <property type="entry name" value="P-loop containing nucleotide triphosphate hydrolases"/>
    <property type="match status" value="2"/>
</dbReference>
<evidence type="ECO:0000313" key="19">
    <source>
        <dbReference type="Proteomes" id="UP000243406"/>
    </source>
</evidence>
<evidence type="ECO:0000256" key="10">
    <source>
        <dbReference type="ARBA" id="ARBA00023204"/>
    </source>
</evidence>
<dbReference type="GO" id="GO:0043138">
    <property type="term" value="F:3'-5' DNA helicase activity"/>
    <property type="evidence" value="ECO:0007669"/>
    <property type="project" value="UniProtKB-EC"/>
</dbReference>
<dbReference type="GO" id="GO:0016887">
    <property type="term" value="F:ATP hydrolysis activity"/>
    <property type="evidence" value="ECO:0007669"/>
    <property type="project" value="RHEA"/>
</dbReference>
<dbReference type="GO" id="GO:0006310">
    <property type="term" value="P:DNA recombination"/>
    <property type="evidence" value="ECO:0007669"/>
    <property type="project" value="UniProtKB-UniRule"/>
</dbReference>
<comment type="catalytic activity">
    <reaction evidence="14 15">
        <text>ATP + H2O = ADP + phosphate + H(+)</text>
        <dbReference type="Rhea" id="RHEA:13065"/>
        <dbReference type="ChEBI" id="CHEBI:15377"/>
        <dbReference type="ChEBI" id="CHEBI:15378"/>
        <dbReference type="ChEBI" id="CHEBI:30616"/>
        <dbReference type="ChEBI" id="CHEBI:43474"/>
        <dbReference type="ChEBI" id="CHEBI:456216"/>
        <dbReference type="EC" id="5.6.2.4"/>
    </reaction>
</comment>
<dbReference type="NCBIfam" id="NF008165">
    <property type="entry name" value="PRK10917.1-3"/>
    <property type="match status" value="1"/>
</dbReference>
<comment type="function">
    <text evidence="15">Plays a critical role in recombination and DNA repair. Helps process Holliday junction intermediates to mature products by catalyzing branch migration. Has replication fork regression activity, unwinds stalled or blocked replication forks to make a HJ that can be resolved. Has a DNA unwinding activity characteristic of a DNA helicase with 3'-5' polarity.</text>
</comment>
<dbReference type="AlphaFoldDB" id="A0A1T4ZYW6"/>
<keyword evidence="10 15" id="KW-0234">DNA repair</keyword>
<keyword evidence="5 15" id="KW-0378">Hydrolase</keyword>
<keyword evidence="4 15" id="KW-0227">DNA damage</keyword>
<keyword evidence="7 15" id="KW-0067">ATP-binding</keyword>
<keyword evidence="19" id="KW-1185">Reference proteome</keyword>
<dbReference type="EC" id="5.6.2.4" evidence="13 15"/>
<keyword evidence="3 15" id="KW-0547">Nucleotide-binding</keyword>
<evidence type="ECO:0000256" key="2">
    <source>
        <dbReference type="ARBA" id="ARBA00017846"/>
    </source>
</evidence>
<gene>
    <name evidence="18" type="ORF">SAMN02745120_0565</name>
</gene>
<keyword evidence="9 15" id="KW-0233">DNA recombination</keyword>
<dbReference type="CDD" id="cd04488">
    <property type="entry name" value="RecG_wedge_OBF"/>
    <property type="match status" value="1"/>
</dbReference>
<dbReference type="Pfam" id="PF19833">
    <property type="entry name" value="RecG_dom3_C"/>
    <property type="match status" value="1"/>
</dbReference>
<dbReference type="PROSITE" id="PS51194">
    <property type="entry name" value="HELICASE_CTER"/>
    <property type="match status" value="1"/>
</dbReference>
<evidence type="ECO:0000256" key="12">
    <source>
        <dbReference type="ARBA" id="ARBA00034617"/>
    </source>
</evidence>
<feature type="domain" description="Helicase ATP-binding" evidence="16">
    <location>
        <begin position="276"/>
        <end position="438"/>
    </location>
</feature>
<evidence type="ECO:0000256" key="15">
    <source>
        <dbReference type="RuleBase" id="RU363016"/>
    </source>
</evidence>
<dbReference type="Pfam" id="PF00270">
    <property type="entry name" value="DEAD"/>
    <property type="match status" value="1"/>
</dbReference>
<proteinExistence type="inferred from homology"/>
<evidence type="ECO:0000256" key="11">
    <source>
        <dbReference type="ARBA" id="ARBA00023235"/>
    </source>
</evidence>
<dbReference type="InterPro" id="IPR033454">
    <property type="entry name" value="RecG_wedge"/>
</dbReference>
<dbReference type="PANTHER" id="PTHR47964">
    <property type="entry name" value="ATP-DEPENDENT DNA HELICASE HOMOLOG RECG, CHLOROPLASTIC"/>
    <property type="match status" value="1"/>
</dbReference>
<evidence type="ECO:0000256" key="13">
    <source>
        <dbReference type="ARBA" id="ARBA00034808"/>
    </source>
</evidence>
<dbReference type="NCBIfam" id="TIGR00643">
    <property type="entry name" value="recG"/>
    <property type="match status" value="1"/>
</dbReference>
<sequence length="685" mass="78288">MKSRLDLEIDIIPGIGPKKKTVYNNLGIKTIKDLLMHYPMRYEDRRHFKKIADVHFEEKVCIEGKIISVDLKKPKKNMVILRICIYDNTQKAFLTVFNNPYIQSQLTIGRTIKAYGTAKRINGICNLSAPEIDFDNYSKKTGIIYPVYPLTRGLFNDEIIKSIKWVLQSLNIKELEYLNSKYRQQLRLCELDDAIKNIHFPKDPLLIKVAKFRLVFDEFFLLNIGLSSIKHGLVKEPGIKHESSEETKSKIEAFVEELPFELTKAQSKVMQEITRDMASHKPMQRLVQGDVGSGKTVIAMIAAYYAYINGYQCALMAPTEILAKQHYNNFLDIFKNTNAEIRLLTGSTTAKNKRIVYEELLNGSCDIVIGTHALIEDKVKFNNLSLVITDEQHRFGVRQRSKLLLKNHLTVDMLVMTATPIPRTLAFILHGDLDISVIDQMPSGRKPIKTFASKKQEANKVYDFAKQEIALGRQIYIVCPLIEESENLDIQAANELFETLSESVFKGYKLALLHGKMKAQEKQEIMDAFSSGRIDVLISTTVIEVGVNVPNSSVMIIQDAQRFGLSQLHQLRGRVGRGEYQSYCVLLYEGKNKYIEQRMKIMQNSNDGFEISQKDLELRGPGEYFGTRQHGLDNFKLADISKHISILNLAKAFVDEVMNEDPELKNEENKAIKIELDKRFNKLMG</sequence>
<dbReference type="InterPro" id="IPR012340">
    <property type="entry name" value="NA-bd_OB-fold"/>
</dbReference>
<dbReference type="SMART" id="SM00490">
    <property type="entry name" value="HELICc"/>
    <property type="match status" value="1"/>
</dbReference>
<dbReference type="RefSeq" id="WP_079588538.1">
    <property type="nucleotide sequence ID" value="NZ_FUYN01000001.1"/>
</dbReference>
<dbReference type="InterPro" id="IPR004609">
    <property type="entry name" value="ATP-dep_DNA_helicase_RecG"/>
</dbReference>
<dbReference type="PROSITE" id="PS51192">
    <property type="entry name" value="HELICASE_ATP_BIND_1"/>
    <property type="match status" value="1"/>
</dbReference>
<dbReference type="GO" id="GO:0005524">
    <property type="term" value="F:ATP binding"/>
    <property type="evidence" value="ECO:0007669"/>
    <property type="project" value="UniProtKB-KW"/>
</dbReference>
<comment type="similarity">
    <text evidence="1 15">Belongs to the helicase family. RecG subfamily.</text>
</comment>